<dbReference type="RefSeq" id="WP_159269019.1">
    <property type="nucleotide sequence ID" value="NZ_CACSIK010000001.1"/>
</dbReference>
<dbReference type="AlphaFoldDB" id="A0A5S9Q3I6"/>
<dbReference type="GO" id="GO:0043546">
    <property type="term" value="F:molybdopterin cofactor binding"/>
    <property type="evidence" value="ECO:0007669"/>
    <property type="project" value="InterPro"/>
</dbReference>
<keyword evidence="7" id="KW-0560">Oxidoreductase</keyword>
<comment type="similarity">
    <text evidence="1">Belongs to the prokaryotic molybdopterin-containing oxidoreductase family.</text>
</comment>
<dbReference type="GO" id="GO:0051536">
    <property type="term" value="F:iron-sulfur cluster binding"/>
    <property type="evidence" value="ECO:0007669"/>
    <property type="project" value="UniProtKB-KW"/>
</dbReference>
<sequence length="705" mass="77482">MNKQQHTFCRICEPMCPMLAEVNDSGEIVGLKPNHDYPSGGLACHKGLSYLQFHNDPDRLNYPLRRRNSREETEGDFERIDWETAYSEISTKLTSLVDQYGPSSVAVYSGNPMAFNSRMLMSAAQFIGLLGTDMVFSSSTQDMTNKIVSAVAIYGSTSAMIPDISNTDYLLCMGANPRVSKWTTVSTENTSGKVTEDIKSRGGKVCFVNPRKTESSTSKTGETLLIKPATDAYFLAAVLCEIEALGGFDEEMLARYGSNVDLFKAFIKKYPAQRVAGVTGISIDEIKTVAADITSAKSATVHISTGVNMSRQGVICHWLAEMLNFATGNLGRKGGSYKPAGAIDVYSKQDLNGQIVKTALGDFNFTNPTGYMAMPGALLADFIESGEIKALVCLSGNPLLSVGGETKMRNAFKKLDVMVSVDVVRNNTSELCDYVLPGTDFLERADTNLLSNGFQTTPKIIYSDAVVAPKAERQDEWKILARLEQEMGLSLTNESTDDLAAIRGILAYSGTSIEALREQPHQTLYLPEKSRDDLFEKCLQHDDKRINCYPPEFESAGLFERCESIFEELQNEPEDTLKLISRRTPYMHNTWLANSNKFRSGTLQVNPLNMCPQDAAEKGFLDGDEVRVYNQYGSVITRLSITDDLRPGTVSLSHGYGAGRPSMRIAERNPGVNCNELMPTGPGSYEPLSNMSWLCGVPVDLELAS</sequence>
<dbReference type="InterPro" id="IPR006656">
    <property type="entry name" value="Mopterin_OxRdtase"/>
</dbReference>
<dbReference type="PANTHER" id="PTHR43742">
    <property type="entry name" value="TRIMETHYLAMINE-N-OXIDE REDUCTASE"/>
    <property type="match status" value="1"/>
</dbReference>
<reference evidence="8 9" key="1">
    <citation type="submission" date="2019-11" db="EMBL/GenBank/DDBJ databases">
        <authorList>
            <person name="Holert J."/>
        </authorList>
    </citation>
    <scope>NUCLEOTIDE SEQUENCE [LARGE SCALE GENOMIC DNA]</scope>
    <source>
        <strain evidence="7">BC3_2A</strain>
        <strain evidence="6">SB11_1A</strain>
    </source>
</reference>
<protein>
    <submittedName>
        <fullName evidence="7">Thiosulfate reductase molybdopterin-containing subunit PhsA</fullName>
        <ecNumber evidence="7">1.8.5.5</ecNumber>
    </submittedName>
</protein>
<dbReference type="InterPro" id="IPR006963">
    <property type="entry name" value="Mopterin_OxRdtase_4Fe-4S_dom"/>
</dbReference>
<dbReference type="SUPFAM" id="SSF50692">
    <property type="entry name" value="ADC-like"/>
    <property type="match status" value="1"/>
</dbReference>
<dbReference type="Proteomes" id="UP000439591">
    <property type="component" value="Unassembled WGS sequence"/>
</dbReference>
<dbReference type="Pfam" id="PF00384">
    <property type="entry name" value="Molybdopterin"/>
    <property type="match status" value="1"/>
</dbReference>
<keyword evidence="3" id="KW-0408">Iron</keyword>
<dbReference type="Pfam" id="PF01568">
    <property type="entry name" value="Molydop_binding"/>
    <property type="match status" value="1"/>
</dbReference>
<dbReference type="Pfam" id="PF04879">
    <property type="entry name" value="Molybdop_Fe4S4"/>
    <property type="match status" value="1"/>
</dbReference>
<dbReference type="Gene3D" id="2.40.40.20">
    <property type="match status" value="1"/>
</dbReference>
<evidence type="ECO:0000313" key="8">
    <source>
        <dbReference type="Proteomes" id="UP000435877"/>
    </source>
</evidence>
<dbReference type="SUPFAM" id="SSF53706">
    <property type="entry name" value="Formate dehydrogenase/DMSO reductase, domains 1-3"/>
    <property type="match status" value="1"/>
</dbReference>
<dbReference type="EC" id="1.8.5.5" evidence="7"/>
<dbReference type="GO" id="GO:0016491">
    <property type="term" value="F:oxidoreductase activity"/>
    <property type="evidence" value="ECO:0007669"/>
    <property type="project" value="UniProtKB-KW"/>
</dbReference>
<keyword evidence="8" id="KW-1185">Reference proteome</keyword>
<accession>A0A5S9Q3I6</accession>
<evidence type="ECO:0000256" key="1">
    <source>
        <dbReference type="ARBA" id="ARBA00010312"/>
    </source>
</evidence>
<name>A0A5S9Q3I6_9GAMM</name>
<evidence type="ECO:0000256" key="2">
    <source>
        <dbReference type="ARBA" id="ARBA00022723"/>
    </source>
</evidence>
<gene>
    <name evidence="7" type="primary">phsA</name>
    <name evidence="6" type="ORF">IHBHHGIJ_02489</name>
    <name evidence="7" type="ORF">KFEGEMFD_02676</name>
</gene>
<dbReference type="PANTHER" id="PTHR43742:SF6">
    <property type="entry name" value="OXIDOREDUCTASE YYAE-RELATED"/>
    <property type="match status" value="1"/>
</dbReference>
<evidence type="ECO:0000313" key="9">
    <source>
        <dbReference type="Proteomes" id="UP000439591"/>
    </source>
</evidence>
<organism evidence="7 9">
    <name type="scientific">Zhongshania aliphaticivorans</name>
    <dbReference type="NCBI Taxonomy" id="1470434"/>
    <lineage>
        <taxon>Bacteria</taxon>
        <taxon>Pseudomonadati</taxon>
        <taxon>Pseudomonadota</taxon>
        <taxon>Gammaproteobacteria</taxon>
        <taxon>Cellvibrionales</taxon>
        <taxon>Spongiibacteraceae</taxon>
        <taxon>Zhongshania</taxon>
    </lineage>
</organism>
<dbReference type="Gene3D" id="2.20.25.90">
    <property type="entry name" value="ADC-like domains"/>
    <property type="match status" value="1"/>
</dbReference>
<evidence type="ECO:0000313" key="7">
    <source>
        <dbReference type="EMBL" id="CAA0111472.1"/>
    </source>
</evidence>
<proteinExistence type="inferred from homology"/>
<dbReference type="EMBL" id="CACSIM010000004">
    <property type="protein sequence ID" value="CAA0111472.1"/>
    <property type="molecule type" value="Genomic_DNA"/>
</dbReference>
<evidence type="ECO:0000313" key="6">
    <source>
        <dbReference type="EMBL" id="CAA0093526.1"/>
    </source>
</evidence>
<dbReference type="EMBL" id="CACSIK010000001">
    <property type="protein sequence ID" value="CAA0093526.1"/>
    <property type="molecule type" value="Genomic_DNA"/>
</dbReference>
<dbReference type="InterPro" id="IPR006657">
    <property type="entry name" value="MoPterin_dinucl-bd_dom"/>
</dbReference>
<dbReference type="SMART" id="SM00926">
    <property type="entry name" value="Molybdop_Fe4S4"/>
    <property type="match status" value="1"/>
</dbReference>
<feature type="domain" description="4Fe-4S Mo/W bis-MGD-type" evidence="5">
    <location>
        <begin position="2"/>
        <end position="58"/>
    </location>
</feature>
<dbReference type="Proteomes" id="UP000435877">
    <property type="component" value="Unassembled WGS sequence"/>
</dbReference>
<dbReference type="OrthoDB" id="9815647at2"/>
<dbReference type="GO" id="GO:0046872">
    <property type="term" value="F:metal ion binding"/>
    <property type="evidence" value="ECO:0007669"/>
    <property type="project" value="UniProtKB-KW"/>
</dbReference>
<dbReference type="Gene3D" id="3.40.50.740">
    <property type="match status" value="1"/>
</dbReference>
<keyword evidence="2" id="KW-0479">Metal-binding</keyword>
<dbReference type="PROSITE" id="PS51669">
    <property type="entry name" value="4FE4S_MOW_BIS_MGD"/>
    <property type="match status" value="1"/>
</dbReference>
<dbReference type="InterPro" id="IPR050612">
    <property type="entry name" value="Prok_Mopterin_Oxidored"/>
</dbReference>
<dbReference type="InterPro" id="IPR009010">
    <property type="entry name" value="Asp_de-COase-like_dom_sf"/>
</dbReference>
<evidence type="ECO:0000256" key="4">
    <source>
        <dbReference type="ARBA" id="ARBA00023014"/>
    </source>
</evidence>
<keyword evidence="4" id="KW-0411">Iron-sulfur</keyword>
<dbReference type="Gene3D" id="3.40.228.10">
    <property type="entry name" value="Dimethylsulfoxide Reductase, domain 2"/>
    <property type="match status" value="1"/>
</dbReference>
<evidence type="ECO:0000256" key="3">
    <source>
        <dbReference type="ARBA" id="ARBA00023004"/>
    </source>
</evidence>
<evidence type="ECO:0000259" key="5">
    <source>
        <dbReference type="PROSITE" id="PS51669"/>
    </source>
</evidence>